<accession>A0A6B9KP71</accession>
<sequence length="1302" mass="145384">MSVYREALLKLARERECDEGEAHYDNGPDVFQRLIHPVVDEHLFSRNVEIVPCAQKSDMVIWNALNECNREIQHIQATLTNSELNLGDDVQISINDLKNRLQEVEALASGPDADLKEVKDGITLLSTNFDEFVTQAVNTHNVHATAHAAVVAQYNKLIGQLNEHQITSKKLIDSMVTSYHNLLGDFLLLKQSITDEKAGYQIMLAKVTLLEQQQPIDANDLRELNAMADKLRSDIDEMKESLSLVTGFKRDIGALRNEMKQRIARRERRISIYRDLMYMTMYTSNNYLSSIYLITMPITLSVGILPSTVKYNSMAVSMYIDPYQKNEGFRILVNGSKVVQLLVTNDDMQIRFQYASSKDIVIKKDTWKQDTIPILVLSLHGSDNDFYSSSDVSTWLDVAIYEGNRDTGKEIAPTKIGEVSKLTLPYGIHNGTLQLEEDGFNGRCYFTRMLSTQIDSVGVAEATLHHVSYSKLNEALLTAHEFDDDATIDNPFSQIVRDVEKLMVTTVRSRYGDMHFGNAGNPSIIINMIPDIAGYGSPVPLINNYDPRLDGGVHQERKYSLRMTGAMPPAGSATLFPVTLKYDDEPDKIAMNGTVMCRLLVDVRKSEAWIGCEGTTLAEGLKFEAGKFGNECGSTLTRPTMVMHIRSSRYVVGYVFKHTHKIDRGVMIKCRLPVSIALPSVSISEKEADVELHANGEVIGRSKIQWNSVNVVEAGMQRVELQGTIDILDALRTQEINVVMLNNSFDYTGWSSVNAIADGAQTDKDYPSSGRVTSAGTVSFIGRLKEKNRCKYWHHMTVNFNAQKYGQLKNEDALLKQNGLYAESCIITNGGMTYKGWPVTVRFKTGSLRCGFLQDPIGLGTMTLIDYEKMKLNEQMQSLAMSVMDIKRAVDSQEERLKIVEKTFEVSKQSTLKGIMTVVLSVGSVIAPYLGILANVTYQLLSASMRIIDIVEAGFDQSSIMTIIYEMYLTISVIRMMKHETNSLSTINRKIYDISKTASNEISKRIESYKATKQMDSVGLNKISMPSGDVLKLKSPPVKGVASDVEHVVRPLEGMNLAGNHFAELAKKMTAGTASVPERLLFHKLRDAHILPMHNYLRFTSYSGTHKHVDILGVSDGYAANYGGGVSTHLLGNNRFQAIKIKSDGSGGLGAWRMRMEKVDGSWKLSDPRSSGMTDYEILCAVGMSHSNASHTIATTNKDVLSRMVNWAYEQKSKEYLSADNHYAIDKRNIMLLPGQFEAVHNAIRSSSGAYNYTLVRNNCQKFTDDILKLLSNTAFKPKWMSSSVHSGYVNNLEHILVSSDA</sequence>
<organism evidence="1">
    <name type="scientific">Atrato Reo-like virus</name>
    <dbReference type="NCBI Taxonomy" id="2689356"/>
    <lineage>
        <taxon>Viruses</taxon>
        <taxon>Riboviria</taxon>
        <taxon>Orthornavirae</taxon>
        <taxon>Duplornaviricota</taxon>
        <taxon>Resentoviricetes</taxon>
        <taxon>Reovirales</taxon>
    </lineage>
</organism>
<evidence type="ECO:0000313" key="1">
    <source>
        <dbReference type="EMBL" id="QHA33829.1"/>
    </source>
</evidence>
<name>A0A6B9KP71_9REOV</name>
<dbReference type="EMBL" id="MN661067">
    <property type="protein sequence ID" value="QHA33829.1"/>
    <property type="molecule type" value="Genomic_RNA"/>
</dbReference>
<proteinExistence type="predicted"/>
<protein>
    <submittedName>
        <fullName evidence="1">Putative RNA-binding protein</fullName>
    </submittedName>
</protein>
<reference evidence="1" key="1">
    <citation type="submission" date="2019-10" db="EMBL/GenBank/DDBJ databases">
        <authorList>
            <person name="Nitsche A."/>
            <person name="Hankeln T."/>
            <person name="Acosta O."/>
            <person name="Velez I.D."/>
            <person name="Schiemann D.J."/>
        </authorList>
    </citation>
    <scope>NUCLEOTIDE SEQUENCE</scope>
    <source>
        <strain evidence="1">Psal 1733-6</strain>
    </source>
</reference>